<evidence type="ECO:0000256" key="9">
    <source>
        <dbReference type="SAM" id="Phobius"/>
    </source>
</evidence>
<keyword evidence="5" id="KW-0653">Protein transport</keyword>
<feature type="region of interest" description="Disordered" evidence="8">
    <location>
        <begin position="63"/>
        <end position="98"/>
    </location>
</feature>
<feature type="transmembrane region" description="Helical" evidence="9">
    <location>
        <begin position="289"/>
        <end position="305"/>
    </location>
</feature>
<evidence type="ECO:0000256" key="5">
    <source>
        <dbReference type="ARBA" id="ARBA00022927"/>
    </source>
</evidence>
<dbReference type="OrthoDB" id="9986677at2759"/>
<protein>
    <recommendedName>
        <fullName evidence="12">Oligopeptide transporter</fullName>
    </recommendedName>
</protein>
<feature type="transmembrane region" description="Helical" evidence="9">
    <location>
        <begin position="493"/>
        <end position="512"/>
    </location>
</feature>
<keyword evidence="4" id="KW-0571">Peptide transport</keyword>
<feature type="compositionally biased region" description="Low complexity" evidence="8">
    <location>
        <begin position="71"/>
        <end position="95"/>
    </location>
</feature>
<keyword evidence="6 9" id="KW-1133">Transmembrane helix</keyword>
<dbReference type="AlphaFoldDB" id="A0A815DUW6"/>
<dbReference type="GO" id="GO:0035673">
    <property type="term" value="F:oligopeptide transmembrane transporter activity"/>
    <property type="evidence" value="ECO:0007669"/>
    <property type="project" value="InterPro"/>
</dbReference>
<dbReference type="NCBIfam" id="TIGR00727">
    <property type="entry name" value="ISP4_OPT"/>
    <property type="match status" value="1"/>
</dbReference>
<comment type="caution">
    <text evidence="10">The sequence shown here is derived from an EMBL/GenBank/DDBJ whole genome shotgun (WGS) entry which is preliminary data.</text>
</comment>
<feature type="transmembrane region" description="Helical" evidence="9">
    <location>
        <begin position="721"/>
        <end position="739"/>
    </location>
</feature>
<feature type="transmembrane region" description="Helical" evidence="9">
    <location>
        <begin position="519"/>
        <end position="541"/>
    </location>
</feature>
<accession>A0A815DUW6</accession>
<feature type="transmembrane region" description="Helical" evidence="9">
    <location>
        <begin position="120"/>
        <end position="138"/>
    </location>
</feature>
<evidence type="ECO:0000313" key="11">
    <source>
        <dbReference type="Proteomes" id="UP000663882"/>
    </source>
</evidence>
<organism evidence="10 11">
    <name type="scientific">Rotaria sordida</name>
    <dbReference type="NCBI Taxonomy" id="392033"/>
    <lineage>
        <taxon>Eukaryota</taxon>
        <taxon>Metazoa</taxon>
        <taxon>Spiralia</taxon>
        <taxon>Gnathifera</taxon>
        <taxon>Rotifera</taxon>
        <taxon>Eurotatoria</taxon>
        <taxon>Bdelloidea</taxon>
        <taxon>Philodinida</taxon>
        <taxon>Philodinidae</taxon>
        <taxon>Rotaria</taxon>
    </lineage>
</organism>
<gene>
    <name evidence="10" type="ORF">RFH988_LOCUS29588</name>
</gene>
<dbReference type="GO" id="GO:0015031">
    <property type="term" value="P:protein transport"/>
    <property type="evidence" value="ECO:0007669"/>
    <property type="project" value="UniProtKB-KW"/>
</dbReference>
<sequence>MSNTPPPEYQSIEYENENENSIHDQNIHGQDNPVFLTDDINVNIKQFKKYGKRKNKLQVSFRKDSSAVEINPSDDSLPSNDDNNNNNNNNQNEQSSYEEVAANVSNTDDPNMSVLTFRSWFLGLIFTCILSFVNQFFFYRTSPLSVGALVAQLLSHPLGKLMAKILPRRKFKIFRWNFTFNPGPFTVKEHCIITTMATTATGIAYAIDVITIQQLFYKRTVNFGIGVIFVITSQIIGYGMAGIMRKFLVWPASMIWPANLVYCALFQTLHNDKDTEDDNERSRWTMSRLKFFCLGFLFQFLWYWFPGYIFPVLSLFSWICMIKPDNILLSQITGIYGLGIGSIELDWNAWVSFLGSPIVVPFWAQVNILVGFVVLAWIITPIAYYNNLWNSKALPIVSVRVFTEDGDFYNVSAVLNSNLRLNETAYKQYGELRMTPMFAFSYGISFAGIAAVIVHTILYHGKTILKQFRSSLKDNAGDIHAKLMSHYKEAPEWWYTIVFAVAFILAAIVCHYGELMPWYYLFLAVAIAFFFLLPTGIVQAVTNQSIGLNVITEFIIGVARPGDPLANVTFKTYGYITQSQALFLISDLKLGHYMKIPPRAMFVTQLIGTIVAGIINYVTANYLMNTIPNICTQENPRWTCPNANTFYSASIIWGAIGPIKMFGKGATYSSLLYGFLIGGILPIFSWILVKTFPKTKWLEYIHFPIMLAATAIMPPAPPGNYPSWLLAGFIFNFIIARYARAWWKRYAYVFSAAMDSGVAFGAIIIFFVLQNNNIEFPTWWGTGGNTGDGCPLSHANYYGIMPTNRPIINTN</sequence>
<comment type="subcellular location">
    <subcellularLocation>
        <location evidence="1">Membrane</location>
        <topology evidence="1">Multi-pass membrane protein</topology>
    </subcellularLocation>
</comment>
<proteinExistence type="predicted"/>
<evidence type="ECO:0008006" key="12">
    <source>
        <dbReference type="Google" id="ProtNLM"/>
    </source>
</evidence>
<evidence type="ECO:0000256" key="2">
    <source>
        <dbReference type="ARBA" id="ARBA00022448"/>
    </source>
</evidence>
<keyword evidence="3 9" id="KW-0812">Transmembrane</keyword>
<dbReference type="Pfam" id="PF03169">
    <property type="entry name" value="OPT"/>
    <property type="match status" value="1"/>
</dbReference>
<evidence type="ECO:0000256" key="1">
    <source>
        <dbReference type="ARBA" id="ARBA00004141"/>
    </source>
</evidence>
<keyword evidence="7 9" id="KW-0472">Membrane</keyword>
<feature type="transmembrane region" description="Helical" evidence="9">
    <location>
        <begin position="362"/>
        <end position="385"/>
    </location>
</feature>
<feature type="transmembrane region" description="Helical" evidence="9">
    <location>
        <begin position="247"/>
        <end position="269"/>
    </location>
</feature>
<reference evidence="10" key="1">
    <citation type="submission" date="2021-02" db="EMBL/GenBank/DDBJ databases">
        <authorList>
            <person name="Nowell W R."/>
        </authorList>
    </citation>
    <scope>NUCLEOTIDE SEQUENCE</scope>
</reference>
<feature type="transmembrane region" description="Helical" evidence="9">
    <location>
        <begin position="602"/>
        <end position="624"/>
    </location>
</feature>
<evidence type="ECO:0000256" key="8">
    <source>
        <dbReference type="SAM" id="MobiDB-lite"/>
    </source>
</evidence>
<feature type="transmembrane region" description="Helical" evidence="9">
    <location>
        <begin position="668"/>
        <end position="688"/>
    </location>
</feature>
<evidence type="ECO:0000256" key="6">
    <source>
        <dbReference type="ARBA" id="ARBA00022989"/>
    </source>
</evidence>
<feature type="transmembrane region" description="Helical" evidence="9">
    <location>
        <begin position="746"/>
        <end position="769"/>
    </location>
</feature>
<name>A0A815DUW6_9BILA</name>
<dbReference type="EMBL" id="CAJNOO010002808">
    <property type="protein sequence ID" value="CAF1298388.1"/>
    <property type="molecule type" value="Genomic_DNA"/>
</dbReference>
<dbReference type="GO" id="GO:0016020">
    <property type="term" value="C:membrane"/>
    <property type="evidence" value="ECO:0007669"/>
    <property type="project" value="UniProtKB-SubCell"/>
</dbReference>
<keyword evidence="2" id="KW-0813">Transport</keyword>
<evidence type="ECO:0000256" key="7">
    <source>
        <dbReference type="ARBA" id="ARBA00023136"/>
    </source>
</evidence>
<dbReference type="InterPro" id="IPR004813">
    <property type="entry name" value="OPT"/>
</dbReference>
<dbReference type="InterPro" id="IPR004648">
    <property type="entry name" value="Oligpept_transpt"/>
</dbReference>
<feature type="transmembrane region" description="Helical" evidence="9">
    <location>
        <begin position="221"/>
        <end position="241"/>
    </location>
</feature>
<dbReference type="Proteomes" id="UP000663882">
    <property type="component" value="Unassembled WGS sequence"/>
</dbReference>
<evidence type="ECO:0000256" key="3">
    <source>
        <dbReference type="ARBA" id="ARBA00022692"/>
    </source>
</evidence>
<feature type="transmembrane region" description="Helical" evidence="9">
    <location>
        <begin position="437"/>
        <end position="459"/>
    </location>
</feature>
<dbReference type="NCBIfam" id="TIGR00728">
    <property type="entry name" value="OPT_sfam"/>
    <property type="match status" value="1"/>
</dbReference>
<dbReference type="PANTHER" id="PTHR22601">
    <property type="entry name" value="ISP4 LIKE PROTEIN"/>
    <property type="match status" value="1"/>
</dbReference>
<evidence type="ECO:0000256" key="4">
    <source>
        <dbReference type="ARBA" id="ARBA00022856"/>
    </source>
</evidence>
<evidence type="ECO:0000313" key="10">
    <source>
        <dbReference type="EMBL" id="CAF1298388.1"/>
    </source>
</evidence>